<sequence length="252" mass="28027">MKNLTAKHYIADESIGGIEREYVETNNLAYIDDLVVTEFPNCFTQGKVYEAIYVEDNGEVTLIDDEGDEHILSFGNYKTLEPTNIVRIDGARYRLVERKAEVGEKILIRNANFTFGDYANGDVLNVVESDDDSVTVEDYGKVKDKVCTYITHREYNVLEPIEAASANDDLPTVDATQASPQVIDMLANLARRVTSLESQLSDTQRNVETFAQQTESNTKDIAYLDERTTVSGVTFTAEQLSAIIEAIGGASR</sequence>
<keyword evidence="1" id="KW-0175">Coiled coil</keyword>
<feature type="coiled-coil region" evidence="1">
    <location>
        <begin position="186"/>
        <end position="213"/>
    </location>
</feature>
<protein>
    <submittedName>
        <fullName evidence="2">Uncharacterized protein</fullName>
    </submittedName>
</protein>
<keyword evidence="3" id="KW-1185">Reference proteome</keyword>
<dbReference type="Proteomes" id="UP000679247">
    <property type="component" value="Chromosome"/>
</dbReference>
<name>A0ABX8FG12_9BACI</name>
<accession>A0ABX8FG12</accession>
<dbReference type="EMBL" id="CP071709">
    <property type="protein sequence ID" value="QVY62970.1"/>
    <property type="molecule type" value="Genomic_DNA"/>
</dbReference>
<evidence type="ECO:0000313" key="3">
    <source>
        <dbReference type="Proteomes" id="UP000679247"/>
    </source>
</evidence>
<evidence type="ECO:0000256" key="1">
    <source>
        <dbReference type="SAM" id="Coils"/>
    </source>
</evidence>
<organism evidence="2 3">
    <name type="scientific">Cytobacillus gottheilii</name>
    <dbReference type="NCBI Taxonomy" id="859144"/>
    <lineage>
        <taxon>Bacteria</taxon>
        <taxon>Bacillati</taxon>
        <taxon>Bacillota</taxon>
        <taxon>Bacilli</taxon>
        <taxon>Bacillales</taxon>
        <taxon>Bacillaceae</taxon>
        <taxon>Cytobacillus</taxon>
    </lineage>
</organism>
<proteinExistence type="predicted"/>
<dbReference type="RefSeq" id="WP_214478334.1">
    <property type="nucleotide sequence ID" value="NZ_CP071709.1"/>
</dbReference>
<reference evidence="2 3" key="1">
    <citation type="submission" date="2021-03" db="EMBL/GenBank/DDBJ databases">
        <title>The first data on the complete genome of the tetrodotoxin-producing bacterium.</title>
        <authorList>
            <person name="Melnikova D.I."/>
            <person name="Nijland R."/>
            <person name="Magarlamov T.Y."/>
        </authorList>
    </citation>
    <scope>NUCLEOTIDE SEQUENCE [LARGE SCALE GENOMIC DNA]</scope>
    <source>
        <strain evidence="2 3">1839</strain>
    </source>
</reference>
<gene>
    <name evidence="2" type="ORF">J1899_07985</name>
</gene>
<evidence type="ECO:0000313" key="2">
    <source>
        <dbReference type="EMBL" id="QVY62970.1"/>
    </source>
</evidence>